<dbReference type="EMBL" id="JAENHL010000006">
    <property type="protein sequence ID" value="MBK1865876.1"/>
    <property type="molecule type" value="Genomic_DNA"/>
</dbReference>
<organism evidence="1 2">
    <name type="scientific">Taklimakanibacter albus</name>
    <dbReference type="NCBI Taxonomy" id="2800327"/>
    <lineage>
        <taxon>Bacteria</taxon>
        <taxon>Pseudomonadati</taxon>
        <taxon>Pseudomonadota</taxon>
        <taxon>Alphaproteobacteria</taxon>
        <taxon>Hyphomicrobiales</taxon>
        <taxon>Aestuariivirgaceae</taxon>
        <taxon>Taklimakanibacter</taxon>
    </lineage>
</organism>
<keyword evidence="2" id="KW-1185">Reference proteome</keyword>
<gene>
    <name evidence="1" type="ORF">JHL16_05895</name>
</gene>
<name>A0ACC5QZT1_9HYPH</name>
<protein>
    <submittedName>
        <fullName evidence="1">LytTR family transcriptional regulator</fullName>
    </submittedName>
</protein>
<comment type="caution">
    <text evidence="1">The sequence shown here is derived from an EMBL/GenBank/DDBJ whole genome shotgun (WGS) entry which is preliminary data.</text>
</comment>
<sequence length="254" mass="28103">MLAAIAAVGATSFWMEAGREASSTPLWPLAIDEATSVATVFALTPLLLRWAVRLDPRRIGWGLVLLGHAAGAIGFSLLHIAGMMLARFALYPLFGGAYHLDGEPFLTRLLYEGRKDSLTYVGLVVGAWLLKIVFDRTSPPVSSPETPSRLEIRDGAKRYWLATNDILWAEAAGNYVELHLTDRSLLRRQTLTALEKELADRYFVRIHRSRLVNVKHVTATETNDSGDFTVTLTDGRQISGGRRWRSGLDVLAKS</sequence>
<evidence type="ECO:0000313" key="1">
    <source>
        <dbReference type="EMBL" id="MBK1865876.1"/>
    </source>
</evidence>
<accession>A0ACC5QZT1</accession>
<reference evidence="1" key="1">
    <citation type="submission" date="2021-01" db="EMBL/GenBank/DDBJ databases">
        <authorList>
            <person name="Sun Q."/>
        </authorList>
    </citation>
    <scope>NUCLEOTIDE SEQUENCE</scope>
    <source>
        <strain evidence="1">YIM B02566</strain>
    </source>
</reference>
<evidence type="ECO:0000313" key="2">
    <source>
        <dbReference type="Proteomes" id="UP000616151"/>
    </source>
</evidence>
<proteinExistence type="predicted"/>
<dbReference type="Proteomes" id="UP000616151">
    <property type="component" value="Unassembled WGS sequence"/>
</dbReference>